<feature type="transmembrane region" description="Helical" evidence="4">
    <location>
        <begin position="54"/>
        <end position="71"/>
    </location>
</feature>
<dbReference type="Pfam" id="PF00488">
    <property type="entry name" value="MutS_V"/>
    <property type="match status" value="1"/>
</dbReference>
<keyword evidence="3" id="KW-0238">DNA-binding</keyword>
<dbReference type="AlphaFoldDB" id="A0A370QKJ4"/>
<sequence>MKQSPRDFYQTQIEEYTQLHQKLKKQLVLSSVFRLVVFLAICVGVYLTFGNTKLVLAILAVGIGVFVLLLTRHSKLQYDRDLKSAMLQQNFTEIESLDRNFDMLYDDGKTFVNSQHPYSQDIDLFGYASFYHYINRTSLTMGAKALAALLTENSIDRIPEKQEAVKELSKLARWRQSFSAIASLVKTEASSALVIRWLQGYKPFVPKFSKVLSVVFSVISVVLFGLYFFGNMSGYLLFGWFLLGLFISGSYLKKVSQLSRHTSKIQSTFEQFHKLILEIETQKFSSSLLSEKKALIVTSKEKASETLKKFAKHLDALDQRNNMLVGVLLNGFMLRDLAIASKIENWIENHSGEVEAWFNTITFFDAYNSLGNYAFNHPAQVFPKITKDKTVLQVEGGGHPLLNPETMVPNNLTINEQEFFIVTGANMAGKSTFLRTVSLHIVMANTGLPICASAAVYSPVKLITSMRTTDSLTNDESYFFSELKRLRFIVSKIKEDRYFIILDEILKGTNSTDKAIGSRKFVEKLVAGNSTGIIATHDLSLCEVSKELPQVKNYYFDAQIVNDELFFDYTFKPGICQNMNASFLLKKMNIVD</sequence>
<dbReference type="SUPFAM" id="SSF52540">
    <property type="entry name" value="P-loop containing nucleoside triphosphate hydrolases"/>
    <property type="match status" value="1"/>
</dbReference>
<dbReference type="InterPro" id="IPR000432">
    <property type="entry name" value="DNA_mismatch_repair_MutS_C"/>
</dbReference>
<proteinExistence type="predicted"/>
<dbReference type="RefSeq" id="WP_115122555.1">
    <property type="nucleotide sequence ID" value="NZ_QRAO01000001.1"/>
</dbReference>
<keyword evidence="4" id="KW-0812">Transmembrane</keyword>
<dbReference type="Gene3D" id="3.40.50.300">
    <property type="entry name" value="P-loop containing nucleotide triphosphate hydrolases"/>
    <property type="match status" value="1"/>
</dbReference>
<feature type="transmembrane region" description="Helical" evidence="4">
    <location>
        <begin position="235"/>
        <end position="252"/>
    </location>
</feature>
<gene>
    <name evidence="6" type="ORF">C8D94_101773</name>
</gene>
<dbReference type="PANTHER" id="PTHR11361">
    <property type="entry name" value="DNA MISMATCH REPAIR PROTEIN MUTS FAMILY MEMBER"/>
    <property type="match status" value="1"/>
</dbReference>
<reference evidence="6 7" key="1">
    <citation type="submission" date="2018-07" db="EMBL/GenBank/DDBJ databases">
        <title>Genomic Encyclopedia of Type Strains, Phase IV (KMG-IV): sequencing the most valuable type-strain genomes for metagenomic binning, comparative biology and taxonomic classification.</title>
        <authorList>
            <person name="Goeker M."/>
        </authorList>
    </citation>
    <scope>NUCLEOTIDE SEQUENCE [LARGE SCALE GENOMIC DNA]</scope>
    <source>
        <strain evidence="6 7">DSM 101478</strain>
    </source>
</reference>
<dbReference type="GO" id="GO:0140664">
    <property type="term" value="F:ATP-dependent DNA damage sensor activity"/>
    <property type="evidence" value="ECO:0007669"/>
    <property type="project" value="InterPro"/>
</dbReference>
<feature type="transmembrane region" description="Helical" evidence="4">
    <location>
        <begin position="211"/>
        <end position="229"/>
    </location>
</feature>
<comment type="caution">
    <text evidence="6">The sequence shown here is derived from an EMBL/GenBank/DDBJ whole genome shotgun (WGS) entry which is preliminary data.</text>
</comment>
<dbReference type="Proteomes" id="UP000255317">
    <property type="component" value="Unassembled WGS sequence"/>
</dbReference>
<organism evidence="6 7">
    <name type="scientific">Marinirhabdus gelatinilytica</name>
    <dbReference type="NCBI Taxonomy" id="1703343"/>
    <lineage>
        <taxon>Bacteria</taxon>
        <taxon>Pseudomonadati</taxon>
        <taxon>Bacteroidota</taxon>
        <taxon>Flavobacteriia</taxon>
        <taxon>Flavobacteriales</taxon>
        <taxon>Flavobacteriaceae</taxon>
    </lineage>
</organism>
<dbReference type="OrthoDB" id="9802448at2"/>
<evidence type="ECO:0000256" key="2">
    <source>
        <dbReference type="ARBA" id="ARBA00022840"/>
    </source>
</evidence>
<dbReference type="PANTHER" id="PTHR11361:SF99">
    <property type="entry name" value="DNA MISMATCH REPAIR PROTEIN"/>
    <property type="match status" value="1"/>
</dbReference>
<keyword evidence="7" id="KW-1185">Reference proteome</keyword>
<keyword evidence="2" id="KW-0067">ATP-binding</keyword>
<dbReference type="InterPro" id="IPR045076">
    <property type="entry name" value="MutS"/>
</dbReference>
<accession>A0A370QKJ4</accession>
<dbReference type="EMBL" id="QRAO01000001">
    <property type="protein sequence ID" value="RDK88895.1"/>
    <property type="molecule type" value="Genomic_DNA"/>
</dbReference>
<feature type="domain" description="DNA mismatch repair proteins mutS family" evidence="5">
    <location>
        <begin position="417"/>
        <end position="589"/>
    </location>
</feature>
<dbReference type="GO" id="GO:0005829">
    <property type="term" value="C:cytosol"/>
    <property type="evidence" value="ECO:0007669"/>
    <property type="project" value="TreeGrafter"/>
</dbReference>
<dbReference type="GO" id="GO:0006298">
    <property type="term" value="P:mismatch repair"/>
    <property type="evidence" value="ECO:0007669"/>
    <property type="project" value="InterPro"/>
</dbReference>
<keyword evidence="1" id="KW-0547">Nucleotide-binding</keyword>
<evidence type="ECO:0000256" key="4">
    <source>
        <dbReference type="SAM" id="Phobius"/>
    </source>
</evidence>
<evidence type="ECO:0000256" key="3">
    <source>
        <dbReference type="ARBA" id="ARBA00023125"/>
    </source>
</evidence>
<dbReference type="GO" id="GO:0005524">
    <property type="term" value="F:ATP binding"/>
    <property type="evidence" value="ECO:0007669"/>
    <property type="project" value="UniProtKB-KW"/>
</dbReference>
<evidence type="ECO:0000259" key="5">
    <source>
        <dbReference type="SMART" id="SM00534"/>
    </source>
</evidence>
<keyword evidence="4" id="KW-1133">Transmembrane helix</keyword>
<protein>
    <submittedName>
        <fullName evidence="6">MutS-like protein</fullName>
    </submittedName>
</protein>
<evidence type="ECO:0000256" key="1">
    <source>
        <dbReference type="ARBA" id="ARBA00022741"/>
    </source>
</evidence>
<dbReference type="InterPro" id="IPR027417">
    <property type="entry name" value="P-loop_NTPase"/>
</dbReference>
<dbReference type="SMART" id="SM00534">
    <property type="entry name" value="MUTSac"/>
    <property type="match status" value="1"/>
</dbReference>
<feature type="transmembrane region" description="Helical" evidence="4">
    <location>
        <begin position="27"/>
        <end position="48"/>
    </location>
</feature>
<keyword evidence="4" id="KW-0472">Membrane</keyword>
<evidence type="ECO:0000313" key="7">
    <source>
        <dbReference type="Proteomes" id="UP000255317"/>
    </source>
</evidence>
<evidence type="ECO:0000313" key="6">
    <source>
        <dbReference type="EMBL" id="RDK88895.1"/>
    </source>
</evidence>
<dbReference type="GO" id="GO:0030983">
    <property type="term" value="F:mismatched DNA binding"/>
    <property type="evidence" value="ECO:0007669"/>
    <property type="project" value="InterPro"/>
</dbReference>
<name>A0A370QKJ4_9FLAO</name>